<evidence type="ECO:0000256" key="1">
    <source>
        <dbReference type="ARBA" id="ARBA00001966"/>
    </source>
</evidence>
<dbReference type="CDD" id="cd21109">
    <property type="entry name" value="SPASM"/>
    <property type="match status" value="1"/>
</dbReference>
<dbReference type="GO" id="GO:0003824">
    <property type="term" value="F:catalytic activity"/>
    <property type="evidence" value="ECO:0007669"/>
    <property type="project" value="InterPro"/>
</dbReference>
<evidence type="ECO:0000256" key="3">
    <source>
        <dbReference type="ARBA" id="ARBA00022723"/>
    </source>
</evidence>
<dbReference type="HOGENOM" id="CLU_677449_0_0_7"/>
<dbReference type="CDD" id="cd01335">
    <property type="entry name" value="Radical_SAM"/>
    <property type="match status" value="1"/>
</dbReference>
<dbReference type="eggNOG" id="COG0535">
    <property type="taxonomic scope" value="Bacteria"/>
</dbReference>
<keyword evidence="4" id="KW-0408">Iron</keyword>
<dbReference type="InterPro" id="IPR050377">
    <property type="entry name" value="Radical_SAM_PqqE_MftC-like"/>
</dbReference>
<dbReference type="Pfam" id="PF04055">
    <property type="entry name" value="Radical_SAM"/>
    <property type="match status" value="1"/>
</dbReference>
<dbReference type="EMBL" id="JH600068">
    <property type="protein sequence ID" value="EIG54704.1"/>
    <property type="molecule type" value="Genomic_DNA"/>
</dbReference>
<dbReference type="SFLD" id="SFLDG01067">
    <property type="entry name" value="SPASM/twitch_domain_containing"/>
    <property type="match status" value="1"/>
</dbReference>
<dbReference type="STRING" id="596152.DesU5LDRAFT_3069"/>
<keyword evidence="2" id="KW-0949">S-adenosyl-L-methionine</keyword>
<proteinExistence type="predicted"/>
<dbReference type="InterPro" id="IPR006638">
    <property type="entry name" value="Elp3/MiaA/NifB-like_rSAM"/>
</dbReference>
<dbReference type="SMART" id="SM00729">
    <property type="entry name" value="Elp3"/>
    <property type="match status" value="1"/>
</dbReference>
<accession>I2Q4J8</accession>
<dbReference type="PANTHER" id="PTHR11228:SF7">
    <property type="entry name" value="PQQA PEPTIDE CYCLASE"/>
    <property type="match status" value="1"/>
</dbReference>
<dbReference type="GO" id="GO:0046872">
    <property type="term" value="F:metal ion binding"/>
    <property type="evidence" value="ECO:0007669"/>
    <property type="project" value="UniProtKB-KW"/>
</dbReference>
<dbReference type="AlphaFoldDB" id="I2Q4J8"/>
<name>I2Q4J8_9BACT</name>
<evidence type="ECO:0000256" key="4">
    <source>
        <dbReference type="ARBA" id="ARBA00023004"/>
    </source>
</evidence>
<reference evidence="7" key="1">
    <citation type="submission" date="2011-11" db="EMBL/GenBank/DDBJ databases">
        <title>Improved High-Quality Draft sequence of Desulfovibrio sp. U5L.</title>
        <authorList>
            <consortium name="US DOE Joint Genome Institute"/>
            <person name="Lucas S."/>
            <person name="Han J."/>
            <person name="Lapidus A."/>
            <person name="Cheng J.-F."/>
            <person name="Goodwin L."/>
            <person name="Pitluck S."/>
            <person name="Peters L."/>
            <person name="Ovchinnikova G."/>
            <person name="Held B."/>
            <person name="Detter J.C."/>
            <person name="Han C."/>
            <person name="Tapia R."/>
            <person name="Land M."/>
            <person name="Hauser L."/>
            <person name="Kyrpides N."/>
            <person name="Ivanova N."/>
            <person name="Pagani I."/>
            <person name="Gabster J."/>
            <person name="Walker C."/>
            <person name="Stolyar S."/>
            <person name="Stahl D."/>
            <person name="Arkin A."/>
            <person name="Dehal P."/>
            <person name="Hazen T."/>
            <person name="Woyke T."/>
        </authorList>
    </citation>
    <scope>NUCLEOTIDE SEQUENCE [LARGE SCALE GENOMIC DNA]</scope>
    <source>
        <strain evidence="7">U5L</strain>
    </source>
</reference>
<keyword evidence="5" id="KW-0411">Iron-sulfur</keyword>
<keyword evidence="3" id="KW-0479">Metal-binding</keyword>
<dbReference type="OrthoDB" id="5414041at2"/>
<evidence type="ECO:0000313" key="7">
    <source>
        <dbReference type="EMBL" id="EIG54704.1"/>
    </source>
</evidence>
<dbReference type="GO" id="GO:0051536">
    <property type="term" value="F:iron-sulfur cluster binding"/>
    <property type="evidence" value="ECO:0007669"/>
    <property type="project" value="UniProtKB-KW"/>
</dbReference>
<evidence type="ECO:0000259" key="6">
    <source>
        <dbReference type="SMART" id="SM00729"/>
    </source>
</evidence>
<gene>
    <name evidence="7" type="ORF">DesU5LDRAFT_3069</name>
</gene>
<protein>
    <submittedName>
        <fullName evidence="7">Radical SAM superfamily enzyme</fullName>
    </submittedName>
</protein>
<evidence type="ECO:0000256" key="2">
    <source>
        <dbReference type="ARBA" id="ARBA00022691"/>
    </source>
</evidence>
<evidence type="ECO:0000256" key="5">
    <source>
        <dbReference type="ARBA" id="ARBA00023014"/>
    </source>
</evidence>
<organism evidence="7">
    <name type="scientific">Desulfovibrio sp. U5L</name>
    <dbReference type="NCBI Taxonomy" id="596152"/>
    <lineage>
        <taxon>Bacteria</taxon>
        <taxon>Pseudomonadati</taxon>
        <taxon>Thermodesulfobacteriota</taxon>
        <taxon>Desulfovibrionia</taxon>
        <taxon>Desulfovibrionales</taxon>
        <taxon>Desulfovibrionaceae</taxon>
        <taxon>Desulfovibrio</taxon>
    </lineage>
</organism>
<dbReference type="InterPro" id="IPR013785">
    <property type="entry name" value="Aldolase_TIM"/>
</dbReference>
<dbReference type="SUPFAM" id="SSF102114">
    <property type="entry name" value="Radical SAM enzymes"/>
    <property type="match status" value="1"/>
</dbReference>
<dbReference type="SFLD" id="SFLDS00029">
    <property type="entry name" value="Radical_SAM"/>
    <property type="match status" value="1"/>
</dbReference>
<sequence length="406" mass="46098">MNTGGKGFTSEQIKALQALNGKELVPCTYPWIRLTEKDVTGEYTFCAWLNKDIGTVDKENTGRLLDVWNSPKALQIRQDLLEGNRSSCHRDCKVAHFPLDTFLGYEDWEYEEFEPPFLDNLLQAVADIGNRRVESTAKPLSLALFPTNICNIRCRMCKMEKRYDGEVDPCYFEGIKPVLPFLHELFVAGGEPFFCKSSRNIIFSDAVKSHRHLYLSTISNGTVLTEAVLEKLADLRLGRVVFSLDGVTPEVYNAIRRGADFEKVLVNIKRFVAHRDAGRLKVKITGSNFVIQSLNYRQIEGYVELCHSLGIRASCNLVFGTSELAPHMDDVERNVAKALKRAVALDMDYTATSLQTVLEKLPAYRNRVRKLARMQQVFGERNTARIRGMFDRHETIKSVVKKFISA</sequence>
<dbReference type="PANTHER" id="PTHR11228">
    <property type="entry name" value="RADICAL SAM DOMAIN PROTEIN"/>
    <property type="match status" value="1"/>
</dbReference>
<dbReference type="InterPro" id="IPR007197">
    <property type="entry name" value="rSAM"/>
</dbReference>
<comment type="cofactor">
    <cofactor evidence="1">
        <name>[4Fe-4S] cluster</name>
        <dbReference type="ChEBI" id="CHEBI:49883"/>
    </cofactor>
</comment>
<feature type="domain" description="Elp3/MiaA/NifB-like radical SAM core" evidence="6">
    <location>
        <begin position="140"/>
        <end position="345"/>
    </location>
</feature>
<dbReference type="InterPro" id="IPR058240">
    <property type="entry name" value="rSAM_sf"/>
</dbReference>
<dbReference type="Gene3D" id="3.20.20.70">
    <property type="entry name" value="Aldolase class I"/>
    <property type="match status" value="1"/>
</dbReference>